<protein>
    <submittedName>
        <fullName evidence="2">Integrator complex subunit 1</fullName>
    </submittedName>
</protein>
<accession>A0A9W9YGR2</accession>
<dbReference type="GO" id="GO:0032039">
    <property type="term" value="C:integrator complex"/>
    <property type="evidence" value="ECO:0007669"/>
    <property type="project" value="InterPro"/>
</dbReference>
<proteinExistence type="predicted"/>
<dbReference type="PANTHER" id="PTHR21224">
    <property type="entry name" value="INTEGRATOR COMPLEX SUBUNIT 1"/>
    <property type="match status" value="1"/>
</dbReference>
<dbReference type="EMBL" id="MU827778">
    <property type="protein sequence ID" value="KAJ7340497.1"/>
    <property type="molecule type" value="Genomic_DNA"/>
</dbReference>
<dbReference type="InterPro" id="IPR038902">
    <property type="entry name" value="INTS1"/>
</dbReference>
<reference evidence="2" key="1">
    <citation type="submission" date="2023-01" db="EMBL/GenBank/DDBJ databases">
        <title>Genome assembly of the deep-sea coral Lophelia pertusa.</title>
        <authorList>
            <person name="Herrera S."/>
            <person name="Cordes E."/>
        </authorList>
    </citation>
    <scope>NUCLEOTIDE SEQUENCE</scope>
    <source>
        <strain evidence="2">USNM1676648</strain>
        <tissue evidence="2">Polyp</tissue>
    </source>
</reference>
<feature type="region of interest" description="Disordered" evidence="1">
    <location>
        <begin position="1"/>
        <end position="47"/>
    </location>
</feature>
<sequence length="281" mass="31054">MNKGGPGARRPKTGPRGHPPPGDFIALGSRGSRSSEGELKPLQPLKPLQRSNHHNLCLLRSQEARHCLTGRESRPAPSLLLVLPRDPSCPHLRILPIPLRLGMEKAVRGLELVLSLSHLDKSPQLKEPIKNLKSNKAKPDTVMIMNLMYLAKSKPELFLSSRVVEALTSILKREGGSLNIKPAKGTNALVPMMACNILLCAFQEEDDWPESFVKVYVEDALGDRVWVDNEHCRSFVENIWTAFGTKTLPRTLSRQHSDPAGKQTASEQAAASGTREEVVNY</sequence>
<evidence type="ECO:0000313" key="3">
    <source>
        <dbReference type="Proteomes" id="UP001163046"/>
    </source>
</evidence>
<comment type="caution">
    <text evidence="2">The sequence shown here is derived from an EMBL/GenBank/DDBJ whole genome shotgun (WGS) entry which is preliminary data.</text>
</comment>
<dbReference type="GO" id="GO:0034474">
    <property type="term" value="P:U2 snRNA 3'-end processing"/>
    <property type="evidence" value="ECO:0007669"/>
    <property type="project" value="InterPro"/>
</dbReference>
<dbReference type="Proteomes" id="UP001163046">
    <property type="component" value="Unassembled WGS sequence"/>
</dbReference>
<dbReference type="OrthoDB" id="19938at2759"/>
<gene>
    <name evidence="2" type="primary">INTS1_3</name>
    <name evidence="2" type="ORF">OS493_003249</name>
</gene>
<dbReference type="AlphaFoldDB" id="A0A9W9YGR2"/>
<dbReference type="PANTHER" id="PTHR21224:SF1">
    <property type="entry name" value="INTEGRATOR COMPLEX SUBUNIT 1"/>
    <property type="match status" value="1"/>
</dbReference>
<keyword evidence="3" id="KW-1185">Reference proteome</keyword>
<evidence type="ECO:0000256" key="1">
    <source>
        <dbReference type="SAM" id="MobiDB-lite"/>
    </source>
</evidence>
<organism evidence="2 3">
    <name type="scientific">Desmophyllum pertusum</name>
    <dbReference type="NCBI Taxonomy" id="174260"/>
    <lineage>
        <taxon>Eukaryota</taxon>
        <taxon>Metazoa</taxon>
        <taxon>Cnidaria</taxon>
        <taxon>Anthozoa</taxon>
        <taxon>Hexacorallia</taxon>
        <taxon>Scleractinia</taxon>
        <taxon>Caryophylliina</taxon>
        <taxon>Caryophylliidae</taxon>
        <taxon>Desmophyllum</taxon>
    </lineage>
</organism>
<feature type="region of interest" description="Disordered" evidence="1">
    <location>
        <begin position="251"/>
        <end position="281"/>
    </location>
</feature>
<evidence type="ECO:0000313" key="2">
    <source>
        <dbReference type="EMBL" id="KAJ7340497.1"/>
    </source>
</evidence>
<name>A0A9W9YGR2_9CNID</name>